<dbReference type="EC" id="3.1.4.4" evidence="3"/>
<dbReference type="OrthoDB" id="18806at2"/>
<dbReference type="HOGENOM" id="CLU_043772_0_0_0"/>
<protein>
    <recommendedName>
        <fullName evidence="3">phospholipase D</fullName>
        <ecNumber evidence="3">3.1.4.4</ecNumber>
    </recommendedName>
</protein>
<evidence type="ECO:0000256" key="4">
    <source>
        <dbReference type="ARBA" id="ARBA00022801"/>
    </source>
</evidence>
<dbReference type="EMBL" id="AE001273">
    <property type="protein sequence ID" value="AAC67746.1"/>
    <property type="molecule type" value="Genomic_DNA"/>
</dbReference>
<evidence type="ECO:0000256" key="5">
    <source>
        <dbReference type="ARBA" id="ARBA00022963"/>
    </source>
</evidence>
<reference evidence="9 10" key="1">
    <citation type="journal article" date="1998" name="Science">
        <title>Genome sequence of an obligate intracellular pathogen of humans: Chlamydia trachomatis.</title>
        <authorList>
            <person name="Stephens R.S."/>
            <person name="Kalman S."/>
            <person name="Lammel C.J."/>
            <person name="Fan J."/>
            <person name="Marathe R."/>
            <person name="Aravind L."/>
            <person name="Mitchell W.P."/>
            <person name="Olinger L."/>
            <person name="Tatusov R.L."/>
            <person name="Zhao Q."/>
            <person name="Koonin E.V."/>
            <person name="Davis R.W."/>
        </authorList>
    </citation>
    <scope>NUCLEOTIDE SEQUENCE [LARGE SCALE GENOMIC DNA]</scope>
    <source>
        <strain evidence="10">D/UW-3/Cx</strain>
    </source>
</reference>
<evidence type="ECO:0000313" key="10">
    <source>
        <dbReference type="Proteomes" id="UP000000431"/>
    </source>
</evidence>
<keyword evidence="6" id="KW-0443">Lipid metabolism</keyword>
<feature type="compositionally biased region" description="Basic residues" evidence="7">
    <location>
        <begin position="1"/>
        <end position="10"/>
    </location>
</feature>
<dbReference type="RefSeq" id="NP_219658.1">
    <property type="nucleotide sequence ID" value="NC_000117.1"/>
</dbReference>
<dbReference type="PROSITE" id="PS50035">
    <property type="entry name" value="PLD"/>
    <property type="match status" value="2"/>
</dbReference>
<keyword evidence="4" id="KW-0378">Hydrolase</keyword>
<feature type="domain" description="PLD phosphodiesterase" evidence="8">
    <location>
        <begin position="119"/>
        <end position="146"/>
    </location>
</feature>
<dbReference type="FunFam" id="3.30.870.10:FF:000106">
    <property type="entry name" value="Phosphatidylcholine-hydrolyzing phospholipase D (PLD) family"/>
    <property type="match status" value="1"/>
</dbReference>
<dbReference type="STRING" id="272561.CT_155"/>
<keyword evidence="9" id="KW-0255">Endonuclease</keyword>
<keyword evidence="9" id="KW-0540">Nuclease</keyword>
<accession>O84157</accession>
<dbReference type="InParanoid" id="O84157"/>
<evidence type="ECO:0000313" key="9">
    <source>
        <dbReference type="EMBL" id="AAC67746.1"/>
    </source>
</evidence>
<feature type="compositionally biased region" description="Low complexity" evidence="7">
    <location>
        <begin position="16"/>
        <end position="28"/>
    </location>
</feature>
<feature type="region of interest" description="Disordered" evidence="7">
    <location>
        <begin position="284"/>
        <end position="313"/>
    </location>
</feature>
<dbReference type="PATRIC" id="fig|272561.5.peg.169"/>
<dbReference type="PIR" id="G71550">
    <property type="entry name" value="G71550"/>
</dbReference>
<feature type="domain" description="PLD phosphodiesterase" evidence="8">
    <location>
        <begin position="211"/>
        <end position="238"/>
    </location>
</feature>
<dbReference type="Proteomes" id="UP000000431">
    <property type="component" value="Chromosome"/>
</dbReference>
<proteinExistence type="inferred from homology"/>
<dbReference type="EnsemblBacteria" id="AAC67746">
    <property type="protein sequence ID" value="AAC67746"/>
    <property type="gene ID" value="CT_155"/>
</dbReference>
<dbReference type="GO" id="GO:0006793">
    <property type="term" value="P:phosphorus metabolic process"/>
    <property type="evidence" value="ECO:0007669"/>
    <property type="project" value="UniProtKB-ARBA"/>
</dbReference>
<dbReference type="Pfam" id="PF13091">
    <property type="entry name" value="PLDc_2"/>
    <property type="match status" value="2"/>
</dbReference>
<organism evidence="9 10">
    <name type="scientific">Chlamydia trachomatis serovar D (strain ATCC VR-885 / DSM 19411 / UW-3/Cx)</name>
    <dbReference type="NCBI Taxonomy" id="272561"/>
    <lineage>
        <taxon>Bacteria</taxon>
        <taxon>Pseudomonadati</taxon>
        <taxon>Chlamydiota</taxon>
        <taxon>Chlamydiia</taxon>
        <taxon>Chlamydiales</taxon>
        <taxon>Chlamydiaceae</taxon>
        <taxon>Chlamydia/Chlamydophila group</taxon>
        <taxon>Chlamydia</taxon>
    </lineage>
</organism>
<evidence type="ECO:0000256" key="3">
    <source>
        <dbReference type="ARBA" id="ARBA00012027"/>
    </source>
</evidence>
<dbReference type="InterPro" id="IPR001736">
    <property type="entry name" value="PLipase_D/transphosphatidylase"/>
</dbReference>
<feature type="compositionally biased region" description="Polar residues" evidence="7">
    <location>
        <begin position="291"/>
        <end position="313"/>
    </location>
</feature>
<comment type="similarity">
    <text evidence="2">Belongs to the phospholipase D family.</text>
</comment>
<dbReference type="AlphaFoldDB" id="O84157"/>
<dbReference type="PANTHER" id="PTHR43856:SF1">
    <property type="entry name" value="MITOCHONDRIAL CARDIOLIPIN HYDROLASE"/>
    <property type="match status" value="1"/>
</dbReference>
<dbReference type="PANTHER" id="PTHR43856">
    <property type="entry name" value="CARDIOLIPIN HYDROLASE"/>
    <property type="match status" value="1"/>
</dbReference>
<feature type="region of interest" description="Disordered" evidence="7">
    <location>
        <begin position="1"/>
        <end position="29"/>
    </location>
</feature>
<dbReference type="KEGG" id="ctr:CT_155"/>
<dbReference type="GO" id="GO:0004630">
    <property type="term" value="F:phospholipase D activity"/>
    <property type="evidence" value="ECO:0007669"/>
    <property type="project" value="UniProtKB-EC"/>
</dbReference>
<dbReference type="GO" id="GO:0016042">
    <property type="term" value="P:lipid catabolic process"/>
    <property type="evidence" value="ECO:0007669"/>
    <property type="project" value="UniProtKB-KW"/>
</dbReference>
<dbReference type="GeneID" id="884098"/>
<dbReference type="GO" id="GO:0016891">
    <property type="term" value="F:RNA endonuclease activity producing 5'-phosphomonoesters, hydrolytic mechanism"/>
    <property type="evidence" value="ECO:0000318"/>
    <property type="project" value="GO_Central"/>
</dbReference>
<keyword evidence="5" id="KW-0442">Lipid degradation</keyword>
<evidence type="ECO:0000256" key="6">
    <source>
        <dbReference type="ARBA" id="ARBA00023098"/>
    </source>
</evidence>
<dbReference type="InterPro" id="IPR025202">
    <property type="entry name" value="PLD-like_dom"/>
</dbReference>
<sequence>MLAGSKRKHKTPEDTSSSSSKRARSSSSQVVPRLLQHHELIQLYSAHQQRNNEPVKMICETILQAKRSVLLKIFNIGSPRILAALAEASNRAPVSVHYQMGPFSKHCTEGNVQFRPRRGCSLLHRKTLLIDNNIVVTGTANYTEASLEKDVNLTAKIFSEHLYRWAFRHDRGEVRVGSQQVSYYSLSQIRRDLCVKAILEANGIVLRERTCEGILHTKVCCIDSSTLIIGSVNWSRGGLTLNLEEFLIINPLTETQLECYNELWAHIETNSRLMTKELIQLHEKRKKSITDPKQISSSTQDEENASTSAEQQF</sequence>
<dbReference type="Gene3D" id="3.30.870.10">
    <property type="entry name" value="Endonuclease Chain A"/>
    <property type="match status" value="2"/>
</dbReference>
<name>O84157_CHLTR</name>
<evidence type="ECO:0000256" key="7">
    <source>
        <dbReference type="SAM" id="MobiDB-lite"/>
    </source>
</evidence>
<dbReference type="SMART" id="SM00155">
    <property type="entry name" value="PLDc"/>
    <property type="match status" value="2"/>
</dbReference>
<gene>
    <name evidence="9" type="ordered locus">CT_155</name>
</gene>
<dbReference type="FunFam" id="3.30.870.10:FF:000103">
    <property type="entry name" value="Phosphatidylcholine-hydrolyzing phospholipase D (PLD) family"/>
    <property type="match status" value="1"/>
</dbReference>
<comment type="catalytic activity">
    <reaction evidence="1">
        <text>a 1,2-diacyl-sn-glycero-3-phosphocholine + H2O = a 1,2-diacyl-sn-glycero-3-phosphate + choline + H(+)</text>
        <dbReference type="Rhea" id="RHEA:14445"/>
        <dbReference type="ChEBI" id="CHEBI:15354"/>
        <dbReference type="ChEBI" id="CHEBI:15377"/>
        <dbReference type="ChEBI" id="CHEBI:15378"/>
        <dbReference type="ChEBI" id="CHEBI:57643"/>
        <dbReference type="ChEBI" id="CHEBI:58608"/>
        <dbReference type="EC" id="3.1.4.4"/>
    </reaction>
</comment>
<evidence type="ECO:0000256" key="1">
    <source>
        <dbReference type="ARBA" id="ARBA00000798"/>
    </source>
</evidence>
<dbReference type="RefSeq" id="WP_009873051.1">
    <property type="nucleotide sequence ID" value="NC_000117.1"/>
</dbReference>
<keyword evidence="10" id="KW-1185">Reference proteome</keyword>
<evidence type="ECO:0000259" key="8">
    <source>
        <dbReference type="PROSITE" id="PS50035"/>
    </source>
</evidence>
<dbReference type="InterPro" id="IPR051406">
    <property type="entry name" value="PLD_domain"/>
</dbReference>
<dbReference type="SUPFAM" id="SSF56024">
    <property type="entry name" value="Phospholipase D/nuclease"/>
    <property type="match status" value="2"/>
</dbReference>
<evidence type="ECO:0000256" key="2">
    <source>
        <dbReference type="ARBA" id="ARBA00008664"/>
    </source>
</evidence>